<feature type="transmembrane region" description="Helical" evidence="2">
    <location>
        <begin position="111"/>
        <end position="137"/>
    </location>
</feature>
<dbReference type="EMBL" id="QKUF01000017">
    <property type="protein sequence ID" value="PZW25683.1"/>
    <property type="molecule type" value="Genomic_DNA"/>
</dbReference>
<evidence type="ECO:0000313" key="3">
    <source>
        <dbReference type="EMBL" id="PZW25683.1"/>
    </source>
</evidence>
<dbReference type="AlphaFoldDB" id="A0A326U2N0"/>
<accession>A0A326U2N0</accession>
<dbReference type="Proteomes" id="UP000248806">
    <property type="component" value="Unassembled WGS sequence"/>
</dbReference>
<feature type="region of interest" description="Disordered" evidence="1">
    <location>
        <begin position="1"/>
        <end position="102"/>
    </location>
</feature>
<feature type="compositionally biased region" description="Polar residues" evidence="1">
    <location>
        <begin position="52"/>
        <end position="61"/>
    </location>
</feature>
<feature type="compositionally biased region" description="Polar residues" evidence="1">
    <location>
        <begin position="71"/>
        <end position="83"/>
    </location>
</feature>
<keyword evidence="2" id="KW-0472">Membrane</keyword>
<evidence type="ECO:0000256" key="1">
    <source>
        <dbReference type="SAM" id="MobiDB-lite"/>
    </source>
</evidence>
<comment type="caution">
    <text evidence="3">The sequence shown here is derived from an EMBL/GenBank/DDBJ whole genome shotgun (WGS) entry which is preliminary data.</text>
</comment>
<feature type="compositionally biased region" description="Basic and acidic residues" evidence="1">
    <location>
        <begin position="13"/>
        <end position="37"/>
    </location>
</feature>
<name>A0A326U2N0_THEHA</name>
<organism evidence="3 4">
    <name type="scientific">Thermosporothrix hazakensis</name>
    <dbReference type="NCBI Taxonomy" id="644383"/>
    <lineage>
        <taxon>Bacteria</taxon>
        <taxon>Bacillati</taxon>
        <taxon>Chloroflexota</taxon>
        <taxon>Ktedonobacteria</taxon>
        <taxon>Ktedonobacterales</taxon>
        <taxon>Thermosporotrichaceae</taxon>
        <taxon>Thermosporothrix</taxon>
    </lineage>
</organism>
<gene>
    <name evidence="3" type="ORF">EI42_04176</name>
</gene>
<proteinExistence type="predicted"/>
<sequence>MPPADEFSQYLRRTKELRDTRSRSLHSPEDDLYERRGARTARLPMDDEEFNNPRTQTSSLRAESPRVTSAIPASNQRRQTGRVQTVKPPRPKTASGRTPVTQAEKRSGIHWLLPLGLGMLAMLAIWVTGSWVLAWGIGVYNDFQYGNPRTFQTDAAVGHGDDSETKKSHFIAMNLNRQAIVFEVMAGDPSKSVSYVAPVYISGEGGEKAPVTVEFRDVNSDSKPDMIVHIHMPNQEQLSVFINDGKKFRPSNNNDKIRL</sequence>
<dbReference type="RefSeq" id="WP_111324511.1">
    <property type="nucleotide sequence ID" value="NZ_BIFX01000001.1"/>
</dbReference>
<keyword evidence="4" id="KW-1185">Reference proteome</keyword>
<keyword evidence="2" id="KW-0812">Transmembrane</keyword>
<reference evidence="3 4" key="1">
    <citation type="submission" date="2018-06" db="EMBL/GenBank/DDBJ databases">
        <title>Genomic Encyclopedia of Archaeal and Bacterial Type Strains, Phase II (KMG-II): from individual species to whole genera.</title>
        <authorList>
            <person name="Goeker M."/>
        </authorList>
    </citation>
    <scope>NUCLEOTIDE SEQUENCE [LARGE SCALE GENOMIC DNA]</scope>
    <source>
        <strain evidence="3 4">ATCC BAA-1881</strain>
    </source>
</reference>
<evidence type="ECO:0000256" key="2">
    <source>
        <dbReference type="SAM" id="Phobius"/>
    </source>
</evidence>
<protein>
    <submittedName>
        <fullName evidence="3">Uncharacterized protein</fullName>
    </submittedName>
</protein>
<dbReference type="OrthoDB" id="149925at2"/>
<keyword evidence="2" id="KW-1133">Transmembrane helix</keyword>
<evidence type="ECO:0000313" key="4">
    <source>
        <dbReference type="Proteomes" id="UP000248806"/>
    </source>
</evidence>